<sequence>MNLFIYWASESNKTLMPTVCLDNIEDNCRATANRYLPCLGKQPARVFENQTWVRPIPQGGIEQTAASETVTHYASAMDIDEPYYGSSRT</sequence>
<gene>
    <name evidence="1" type="ORF">NPX13_g3266</name>
</gene>
<dbReference type="EMBL" id="JANPWZ010000396">
    <property type="protein sequence ID" value="KAJ3577299.1"/>
    <property type="molecule type" value="Genomic_DNA"/>
</dbReference>
<protein>
    <submittedName>
        <fullName evidence="1">Uncharacterized protein</fullName>
    </submittedName>
</protein>
<organism evidence="1 2">
    <name type="scientific">Xylaria arbuscula</name>
    <dbReference type="NCBI Taxonomy" id="114810"/>
    <lineage>
        <taxon>Eukaryota</taxon>
        <taxon>Fungi</taxon>
        <taxon>Dikarya</taxon>
        <taxon>Ascomycota</taxon>
        <taxon>Pezizomycotina</taxon>
        <taxon>Sordariomycetes</taxon>
        <taxon>Xylariomycetidae</taxon>
        <taxon>Xylariales</taxon>
        <taxon>Xylariaceae</taxon>
        <taxon>Xylaria</taxon>
    </lineage>
</organism>
<proteinExistence type="predicted"/>
<reference evidence="1" key="1">
    <citation type="submission" date="2022-07" db="EMBL/GenBank/DDBJ databases">
        <title>Genome Sequence of Xylaria arbuscula.</title>
        <authorList>
            <person name="Buettner E."/>
        </authorList>
    </citation>
    <scope>NUCLEOTIDE SEQUENCE</scope>
    <source>
        <strain evidence="1">VT107</strain>
    </source>
</reference>
<comment type="caution">
    <text evidence="1">The sequence shown here is derived from an EMBL/GenBank/DDBJ whole genome shotgun (WGS) entry which is preliminary data.</text>
</comment>
<dbReference type="AlphaFoldDB" id="A0A9W8TPI2"/>
<dbReference type="Proteomes" id="UP001148614">
    <property type="component" value="Unassembled WGS sequence"/>
</dbReference>
<evidence type="ECO:0000313" key="1">
    <source>
        <dbReference type="EMBL" id="KAJ3577299.1"/>
    </source>
</evidence>
<accession>A0A9W8TPI2</accession>
<name>A0A9W8TPI2_9PEZI</name>
<evidence type="ECO:0000313" key="2">
    <source>
        <dbReference type="Proteomes" id="UP001148614"/>
    </source>
</evidence>
<keyword evidence="2" id="KW-1185">Reference proteome</keyword>